<comment type="subunit">
    <text evidence="3">Part of the RNA polymerase complex.</text>
</comment>
<dbReference type="PANTHER" id="PTHR47227">
    <property type="entry name" value="DNA-DIRECTED RNA POLYMERASE SUBUNIT K"/>
    <property type="match status" value="1"/>
</dbReference>
<evidence type="ECO:0000313" key="5">
    <source>
        <dbReference type="Proteomes" id="UP000809243"/>
    </source>
</evidence>
<dbReference type="Gene3D" id="3.90.940.10">
    <property type="match status" value="1"/>
</dbReference>
<dbReference type="InterPro" id="IPR006111">
    <property type="entry name" value="Rpo6/Rpb6"/>
</dbReference>
<dbReference type="HAMAP" id="MF_00192">
    <property type="entry name" value="RNApol_arch_Rpo6"/>
    <property type="match status" value="1"/>
</dbReference>
<comment type="similarity">
    <text evidence="3">Belongs to the archaeal Rpo6/eukaryotic RPB6 RNA polymerase subunit family.</text>
</comment>
<comment type="function">
    <text evidence="3">DNA-dependent RNA polymerase (RNAP) catalyzes the transcription of DNA into RNA using the four ribonucleoside triphosphates as substrates.</text>
</comment>
<comment type="catalytic activity">
    <reaction evidence="3">
        <text>RNA(n) + a ribonucleoside 5'-triphosphate = RNA(n+1) + diphosphate</text>
        <dbReference type="Rhea" id="RHEA:21248"/>
        <dbReference type="Rhea" id="RHEA-COMP:14527"/>
        <dbReference type="Rhea" id="RHEA-COMP:17342"/>
        <dbReference type="ChEBI" id="CHEBI:33019"/>
        <dbReference type="ChEBI" id="CHEBI:61557"/>
        <dbReference type="ChEBI" id="CHEBI:140395"/>
        <dbReference type="EC" id="2.7.7.6"/>
    </reaction>
</comment>
<dbReference type="InterPro" id="IPR006110">
    <property type="entry name" value="Pol_omega/Rpo6/RPB6"/>
</dbReference>
<evidence type="ECO:0000256" key="1">
    <source>
        <dbReference type="ARBA" id="ARBA00022478"/>
    </source>
</evidence>
<accession>A0A939C4K1</accession>
<dbReference type="GO" id="GO:0006360">
    <property type="term" value="P:transcription by RNA polymerase I"/>
    <property type="evidence" value="ECO:0007669"/>
    <property type="project" value="TreeGrafter"/>
</dbReference>
<proteinExistence type="inferred from homology"/>
<dbReference type="GO" id="GO:0042797">
    <property type="term" value="P:tRNA transcription by RNA polymerase III"/>
    <property type="evidence" value="ECO:0007669"/>
    <property type="project" value="TreeGrafter"/>
</dbReference>
<dbReference type="EMBL" id="JAFGDB010000039">
    <property type="protein sequence ID" value="MBN2067291.1"/>
    <property type="molecule type" value="Genomic_DNA"/>
</dbReference>
<keyword evidence="2 3" id="KW-0804">Transcription</keyword>
<gene>
    <name evidence="3" type="primary">rpo6</name>
    <name evidence="3" type="synonym">rpoK</name>
    <name evidence="4" type="ORF">JW744_02390</name>
</gene>
<comment type="subcellular location">
    <subcellularLocation>
        <location evidence="3">Cytoplasm</location>
    </subcellularLocation>
</comment>
<dbReference type="GO" id="GO:0000428">
    <property type="term" value="C:DNA-directed RNA polymerase complex"/>
    <property type="evidence" value="ECO:0007669"/>
    <property type="project" value="UniProtKB-KW"/>
</dbReference>
<organism evidence="4 5">
    <name type="scientific">Candidatus Iainarchaeum sp</name>
    <dbReference type="NCBI Taxonomy" id="3101447"/>
    <lineage>
        <taxon>Archaea</taxon>
        <taxon>Candidatus Iainarchaeota</taxon>
        <taxon>Candidatus Iainarchaeia</taxon>
        <taxon>Candidatus Iainarchaeales</taxon>
        <taxon>Candidatus Iainarchaeaceae</taxon>
        <taxon>Candidatus Iainarchaeum</taxon>
    </lineage>
</organism>
<dbReference type="InterPro" id="IPR020708">
    <property type="entry name" value="DNA-dir_RNA_polK_14-18kDa_CS"/>
</dbReference>
<dbReference type="GO" id="GO:0003899">
    <property type="term" value="F:DNA-directed RNA polymerase activity"/>
    <property type="evidence" value="ECO:0007669"/>
    <property type="project" value="UniProtKB-UniRule"/>
</dbReference>
<keyword evidence="3" id="KW-0808">Transferase</keyword>
<dbReference type="EC" id="2.7.7.6" evidence="3"/>
<comment type="caution">
    <text evidence="4">The sequence shown here is derived from an EMBL/GenBank/DDBJ whole genome shotgun (WGS) entry which is preliminary data.</text>
</comment>
<dbReference type="PIRSF" id="PIRSF000778">
    <property type="entry name" value="RpoK/RPB6"/>
    <property type="match status" value="1"/>
</dbReference>
<name>A0A939C4K1_9ARCH</name>
<sequence>MSLITRFERARLISARALQLALGAPPLVKPDKESKPYDLAKVELEQGVLPMVVLRRLPNGRMEEISV</sequence>
<dbReference type="PANTHER" id="PTHR47227:SF5">
    <property type="entry name" value="DNA-DIRECTED RNA POLYMERASES I, II, AND III SUBUNIT RPABC2"/>
    <property type="match status" value="1"/>
</dbReference>
<dbReference type="GO" id="GO:0003677">
    <property type="term" value="F:DNA binding"/>
    <property type="evidence" value="ECO:0007669"/>
    <property type="project" value="UniProtKB-UniRule"/>
</dbReference>
<dbReference type="GO" id="GO:0006366">
    <property type="term" value="P:transcription by RNA polymerase II"/>
    <property type="evidence" value="ECO:0007669"/>
    <property type="project" value="TreeGrafter"/>
</dbReference>
<reference evidence="4" key="1">
    <citation type="submission" date="2021-01" db="EMBL/GenBank/DDBJ databases">
        <title>Active Sulfur Cycling in an Early Earth Analoge.</title>
        <authorList>
            <person name="Hahn C.R."/>
            <person name="Youssef N.H."/>
            <person name="Elshahed M."/>
        </authorList>
    </citation>
    <scope>NUCLEOTIDE SEQUENCE</scope>
    <source>
        <strain evidence="4">Zod_Metabat.1151</strain>
    </source>
</reference>
<dbReference type="InterPro" id="IPR036161">
    <property type="entry name" value="RPB6/omega-like_sf"/>
</dbReference>
<keyword evidence="3" id="KW-0548">Nucleotidyltransferase</keyword>
<evidence type="ECO:0000313" key="4">
    <source>
        <dbReference type="EMBL" id="MBN2067291.1"/>
    </source>
</evidence>
<dbReference type="GO" id="GO:0005737">
    <property type="term" value="C:cytoplasm"/>
    <property type="evidence" value="ECO:0007669"/>
    <property type="project" value="UniProtKB-SubCell"/>
</dbReference>
<dbReference type="NCBIfam" id="NF002208">
    <property type="entry name" value="PRK01099.1-3"/>
    <property type="match status" value="1"/>
</dbReference>
<dbReference type="AlphaFoldDB" id="A0A939C4K1"/>
<dbReference type="Pfam" id="PF01192">
    <property type="entry name" value="RNA_pol_Rpb6"/>
    <property type="match status" value="1"/>
</dbReference>
<dbReference type="SUPFAM" id="SSF63562">
    <property type="entry name" value="RPB6/omega subunit-like"/>
    <property type="match status" value="1"/>
</dbReference>
<protein>
    <recommendedName>
        <fullName evidence="3">DNA-directed RNA polymerase subunit Rpo6</fullName>
        <ecNumber evidence="3">2.7.7.6</ecNumber>
    </recommendedName>
    <alternativeName>
        <fullName evidence="3">DNA-directed RNA polymerase subunit K</fullName>
    </alternativeName>
</protein>
<dbReference type="PROSITE" id="PS01111">
    <property type="entry name" value="RNA_POL_K_14KD"/>
    <property type="match status" value="1"/>
</dbReference>
<evidence type="ECO:0000256" key="3">
    <source>
        <dbReference type="HAMAP-Rule" id="MF_00192"/>
    </source>
</evidence>
<evidence type="ECO:0000256" key="2">
    <source>
        <dbReference type="ARBA" id="ARBA00023163"/>
    </source>
</evidence>
<keyword evidence="1 3" id="KW-0240">DNA-directed RNA polymerase</keyword>
<dbReference type="Proteomes" id="UP000809243">
    <property type="component" value="Unassembled WGS sequence"/>
</dbReference>
<keyword evidence="3" id="KW-0963">Cytoplasm</keyword>